<dbReference type="RefSeq" id="WP_207856755.1">
    <property type="nucleotide sequence ID" value="NZ_JAFREP010000002.1"/>
</dbReference>
<gene>
    <name evidence="1" type="ORF">J3U88_03490</name>
</gene>
<evidence type="ECO:0000313" key="2">
    <source>
        <dbReference type="Proteomes" id="UP000664417"/>
    </source>
</evidence>
<name>A0A8J7QDC1_9BACT</name>
<dbReference type="EMBL" id="JAFREP010000002">
    <property type="protein sequence ID" value="MBO1317510.1"/>
    <property type="molecule type" value="Genomic_DNA"/>
</dbReference>
<accession>A0A8J7QDC1</accession>
<dbReference type="AlphaFoldDB" id="A0A8J7QDC1"/>
<comment type="caution">
    <text evidence="1">The sequence shown here is derived from an EMBL/GenBank/DDBJ whole genome shotgun (WGS) entry which is preliminary data.</text>
</comment>
<proteinExistence type="predicted"/>
<evidence type="ECO:0000313" key="1">
    <source>
        <dbReference type="EMBL" id="MBO1317510.1"/>
    </source>
</evidence>
<keyword evidence="2" id="KW-1185">Reference proteome</keyword>
<organism evidence="1 2">
    <name type="scientific">Acanthopleuribacter pedis</name>
    <dbReference type="NCBI Taxonomy" id="442870"/>
    <lineage>
        <taxon>Bacteria</taxon>
        <taxon>Pseudomonadati</taxon>
        <taxon>Acidobacteriota</taxon>
        <taxon>Holophagae</taxon>
        <taxon>Acanthopleuribacterales</taxon>
        <taxon>Acanthopleuribacteraceae</taxon>
        <taxon>Acanthopleuribacter</taxon>
    </lineage>
</organism>
<dbReference type="Proteomes" id="UP000664417">
    <property type="component" value="Unassembled WGS sequence"/>
</dbReference>
<protein>
    <submittedName>
        <fullName evidence="1">Uncharacterized protein</fullName>
    </submittedName>
</protein>
<sequence length="414" mass="46961">MRPIRRQALFVFRTLFPESAIKVLTAALLLSVSFPFLQAGEWSGQAALEAFGFSRGGSEPQQENTAFSVFVEPEYYHAWDNDRQSLTVKAFFRYDTQDAERTHVDVRELTWLRAADSWEWRLGVRKVFWGVTESFHLVDIINQTDLVENLDGEEKLGQPMANLAWINDWGTVDLFLLTGFRERTFAGADGRLRGGTVVDSDLAHYASGAEDQRLDAAIRYQHSVAAWDVGVSHFHGTSREPLFTPVARDGAVVLAPYYPVIDQTGLDVQGTFGSWLLKLEGAYRHGFGETDFAAAVAGFEYTFFDVKATGLDIGVLMEFLWDERDAAATHPFADDVFVGTRWALNDTWDTTFLGGVVWDRENAGRFWNLEASRRLSDQLKLSLEMRTFSNTESPDLLHGFHRDDHLRLELGYFW</sequence>
<reference evidence="1" key="1">
    <citation type="submission" date="2021-03" db="EMBL/GenBank/DDBJ databases">
        <authorList>
            <person name="Wang G."/>
        </authorList>
    </citation>
    <scope>NUCLEOTIDE SEQUENCE</scope>
    <source>
        <strain evidence="1">KCTC 12899</strain>
    </source>
</reference>